<dbReference type="OrthoDB" id="1263307at2759"/>
<gene>
    <name evidence="2" type="ORF">UCREL1_4317</name>
</gene>
<dbReference type="HOGENOM" id="CLU_046066_1_0_1"/>
<reference evidence="3" key="1">
    <citation type="journal article" date="2013" name="Genome Announc.">
        <title>Draft genome sequence of the grapevine dieback fungus Eutypa lata UCR-EL1.</title>
        <authorList>
            <person name="Blanco-Ulate B."/>
            <person name="Rolshausen P.E."/>
            <person name="Cantu D."/>
        </authorList>
    </citation>
    <scope>NUCLEOTIDE SEQUENCE [LARGE SCALE GENOMIC DNA]</scope>
    <source>
        <strain evidence="3">UCR-EL1</strain>
    </source>
</reference>
<dbReference type="KEGG" id="ela:UCREL1_4317"/>
<accession>M7TFG5</accession>
<dbReference type="InterPro" id="IPR029058">
    <property type="entry name" value="AB_hydrolase_fold"/>
</dbReference>
<dbReference type="Proteomes" id="UP000012174">
    <property type="component" value="Unassembled WGS sequence"/>
</dbReference>
<dbReference type="Pfam" id="PF12697">
    <property type="entry name" value="Abhydrolase_6"/>
    <property type="match status" value="1"/>
</dbReference>
<dbReference type="InterPro" id="IPR052897">
    <property type="entry name" value="Sec-Metab_Biosynth_Hydrolase"/>
</dbReference>
<dbReference type="eggNOG" id="ENOG502SMUR">
    <property type="taxonomic scope" value="Eukaryota"/>
</dbReference>
<dbReference type="PANTHER" id="PTHR37017">
    <property type="entry name" value="AB HYDROLASE-1 DOMAIN-CONTAINING PROTEIN-RELATED"/>
    <property type="match status" value="1"/>
</dbReference>
<keyword evidence="3" id="KW-1185">Reference proteome</keyword>
<sequence>MSKPSILLIPGACGLPEFYESFINAVTARGYEIRGLHLPSVCLKTETREGEAPTMYEDAAFIAKHATALADEGKDVLILTHSYGGVPGTESVKGLRVAAAGLQADSGLQETAPFDIDDKGWITLPDIEKAAATSFSHMPPEESERWARKLQKHSAASFASPLTYAGYKDVPVSYLLCEEDRAIPAAVQKAGIELIERESGRPVDVTSIKTGHCPTLSAPKETEGWIFKVLEG</sequence>
<feature type="domain" description="AB hydrolase-1" evidence="1">
    <location>
        <begin position="6"/>
        <end position="222"/>
    </location>
</feature>
<dbReference type="InterPro" id="IPR000073">
    <property type="entry name" value="AB_hydrolase_1"/>
</dbReference>
<proteinExistence type="predicted"/>
<dbReference type="OMA" id="GIDMIER"/>
<dbReference type="PANTHER" id="PTHR37017:SF11">
    <property type="entry name" value="ESTERASE_LIPASE_THIOESTERASE DOMAIN-CONTAINING PROTEIN"/>
    <property type="match status" value="1"/>
</dbReference>
<protein>
    <recommendedName>
        <fullName evidence="1">AB hydrolase-1 domain-containing protein</fullName>
    </recommendedName>
</protein>
<dbReference type="EMBL" id="KB706198">
    <property type="protein sequence ID" value="EMR68671.1"/>
    <property type="molecule type" value="Genomic_DNA"/>
</dbReference>
<dbReference type="Gene3D" id="3.40.50.1820">
    <property type="entry name" value="alpha/beta hydrolase"/>
    <property type="match status" value="1"/>
</dbReference>
<evidence type="ECO:0000259" key="1">
    <source>
        <dbReference type="Pfam" id="PF12697"/>
    </source>
</evidence>
<organism evidence="2 3">
    <name type="scientific">Eutypa lata (strain UCR-EL1)</name>
    <name type="common">Grapevine dieback disease fungus</name>
    <name type="synonym">Eutypa armeniacae</name>
    <dbReference type="NCBI Taxonomy" id="1287681"/>
    <lineage>
        <taxon>Eukaryota</taxon>
        <taxon>Fungi</taxon>
        <taxon>Dikarya</taxon>
        <taxon>Ascomycota</taxon>
        <taxon>Pezizomycotina</taxon>
        <taxon>Sordariomycetes</taxon>
        <taxon>Xylariomycetidae</taxon>
        <taxon>Xylariales</taxon>
        <taxon>Diatrypaceae</taxon>
        <taxon>Eutypa</taxon>
    </lineage>
</organism>
<dbReference type="AlphaFoldDB" id="M7TFG5"/>
<dbReference type="SUPFAM" id="SSF53474">
    <property type="entry name" value="alpha/beta-Hydrolases"/>
    <property type="match status" value="1"/>
</dbReference>
<evidence type="ECO:0000313" key="3">
    <source>
        <dbReference type="Proteomes" id="UP000012174"/>
    </source>
</evidence>
<name>M7TFG5_EUTLA</name>
<evidence type="ECO:0000313" key="2">
    <source>
        <dbReference type="EMBL" id="EMR68671.1"/>
    </source>
</evidence>